<proteinExistence type="predicted"/>
<sequence length="208" mass="22818">MGEVPVCRSLCGQDLETRLRCVRGIGIGTTDFRFLNGQRLVILASLCGVIEHKSRRLEWDNVQGIETTVTAPVDEACRRGNMMDDGESGPVNPGIAEDTRTPGFLQPLSHHTSIRMKLRLGSTTESGGQRKGPMVTETGQWRTRDPVAQTCSSSLHKQGFIMSSHQGKPPRSTRALSSLSCRSFLSELVISIVFAREWRAPVPPEVCG</sequence>
<organism evidence="1 2">
    <name type="scientific">Elysia marginata</name>
    <dbReference type="NCBI Taxonomy" id="1093978"/>
    <lineage>
        <taxon>Eukaryota</taxon>
        <taxon>Metazoa</taxon>
        <taxon>Spiralia</taxon>
        <taxon>Lophotrochozoa</taxon>
        <taxon>Mollusca</taxon>
        <taxon>Gastropoda</taxon>
        <taxon>Heterobranchia</taxon>
        <taxon>Euthyneura</taxon>
        <taxon>Panpulmonata</taxon>
        <taxon>Sacoglossa</taxon>
        <taxon>Placobranchoidea</taxon>
        <taxon>Plakobranchidae</taxon>
        <taxon>Elysia</taxon>
    </lineage>
</organism>
<evidence type="ECO:0000313" key="1">
    <source>
        <dbReference type="EMBL" id="GFS22710.1"/>
    </source>
</evidence>
<comment type="caution">
    <text evidence="1">The sequence shown here is derived from an EMBL/GenBank/DDBJ whole genome shotgun (WGS) entry which is preliminary data.</text>
</comment>
<evidence type="ECO:0000313" key="2">
    <source>
        <dbReference type="Proteomes" id="UP000762676"/>
    </source>
</evidence>
<keyword evidence="2" id="KW-1185">Reference proteome</keyword>
<protein>
    <submittedName>
        <fullName evidence="1">Uncharacterized protein</fullName>
    </submittedName>
</protein>
<dbReference type="Proteomes" id="UP000762676">
    <property type="component" value="Unassembled WGS sequence"/>
</dbReference>
<gene>
    <name evidence="1" type="ORF">ElyMa_006958300</name>
</gene>
<reference evidence="1 2" key="1">
    <citation type="journal article" date="2021" name="Elife">
        <title>Chloroplast acquisition without the gene transfer in kleptoplastic sea slugs, Plakobranchus ocellatus.</title>
        <authorList>
            <person name="Maeda T."/>
            <person name="Takahashi S."/>
            <person name="Yoshida T."/>
            <person name="Shimamura S."/>
            <person name="Takaki Y."/>
            <person name="Nagai Y."/>
            <person name="Toyoda A."/>
            <person name="Suzuki Y."/>
            <person name="Arimoto A."/>
            <person name="Ishii H."/>
            <person name="Satoh N."/>
            <person name="Nishiyama T."/>
            <person name="Hasebe M."/>
            <person name="Maruyama T."/>
            <person name="Minagawa J."/>
            <person name="Obokata J."/>
            <person name="Shigenobu S."/>
        </authorList>
    </citation>
    <scope>NUCLEOTIDE SEQUENCE [LARGE SCALE GENOMIC DNA]</scope>
</reference>
<name>A0AAV4JJX5_9GAST</name>
<dbReference type="AlphaFoldDB" id="A0AAV4JJX5"/>
<dbReference type="EMBL" id="BMAT01013907">
    <property type="protein sequence ID" value="GFS22710.1"/>
    <property type="molecule type" value="Genomic_DNA"/>
</dbReference>
<accession>A0AAV4JJX5</accession>